<evidence type="ECO:0000313" key="3">
    <source>
        <dbReference type="Proteomes" id="UP000521943"/>
    </source>
</evidence>
<gene>
    <name evidence="2" type="ORF">DFP72DRAFT_92569</name>
</gene>
<feature type="compositionally biased region" description="Basic and acidic residues" evidence="1">
    <location>
        <begin position="312"/>
        <end position="333"/>
    </location>
</feature>
<feature type="compositionally biased region" description="Basic and acidic residues" evidence="1">
    <location>
        <begin position="351"/>
        <end position="363"/>
    </location>
</feature>
<feature type="region of interest" description="Disordered" evidence="1">
    <location>
        <begin position="1"/>
        <end position="590"/>
    </location>
</feature>
<comment type="caution">
    <text evidence="2">The sequence shown here is derived from an EMBL/GenBank/DDBJ whole genome shotgun (WGS) entry which is preliminary data.</text>
</comment>
<feature type="compositionally biased region" description="Basic and acidic residues" evidence="1">
    <location>
        <begin position="433"/>
        <end position="444"/>
    </location>
</feature>
<feature type="compositionally biased region" description="Basic and acidic residues" evidence="1">
    <location>
        <begin position="219"/>
        <end position="230"/>
    </location>
</feature>
<feature type="compositionally biased region" description="Polar residues" evidence="1">
    <location>
        <begin position="1"/>
        <end position="22"/>
    </location>
</feature>
<organism evidence="2 3">
    <name type="scientific">Ephemerocybe angulata</name>
    <dbReference type="NCBI Taxonomy" id="980116"/>
    <lineage>
        <taxon>Eukaryota</taxon>
        <taxon>Fungi</taxon>
        <taxon>Dikarya</taxon>
        <taxon>Basidiomycota</taxon>
        <taxon>Agaricomycotina</taxon>
        <taxon>Agaricomycetes</taxon>
        <taxon>Agaricomycetidae</taxon>
        <taxon>Agaricales</taxon>
        <taxon>Agaricineae</taxon>
        <taxon>Psathyrellaceae</taxon>
        <taxon>Ephemerocybe</taxon>
    </lineage>
</organism>
<protein>
    <submittedName>
        <fullName evidence="2">Uncharacterized protein</fullName>
    </submittedName>
</protein>
<reference evidence="2 3" key="1">
    <citation type="submission" date="2020-07" db="EMBL/GenBank/DDBJ databases">
        <title>Comparative genomics of pyrophilous fungi reveals a link between fire events and developmental genes.</title>
        <authorList>
            <consortium name="DOE Joint Genome Institute"/>
            <person name="Steindorff A.S."/>
            <person name="Carver A."/>
            <person name="Calhoun S."/>
            <person name="Stillman K."/>
            <person name="Liu H."/>
            <person name="Lipzen A."/>
            <person name="Pangilinan J."/>
            <person name="Labutti K."/>
            <person name="Bruns T.D."/>
            <person name="Grigoriev I.V."/>
        </authorList>
    </citation>
    <scope>NUCLEOTIDE SEQUENCE [LARGE SCALE GENOMIC DNA]</scope>
    <source>
        <strain evidence="2 3">CBS 144469</strain>
    </source>
</reference>
<dbReference type="AlphaFoldDB" id="A0A8H6I7H1"/>
<evidence type="ECO:0000313" key="2">
    <source>
        <dbReference type="EMBL" id="KAF6759999.1"/>
    </source>
</evidence>
<keyword evidence="3" id="KW-1185">Reference proteome</keyword>
<proteinExistence type="predicted"/>
<feature type="compositionally biased region" description="Polar residues" evidence="1">
    <location>
        <begin position="33"/>
        <end position="61"/>
    </location>
</feature>
<dbReference type="EMBL" id="JACGCI010000013">
    <property type="protein sequence ID" value="KAF6759999.1"/>
    <property type="molecule type" value="Genomic_DNA"/>
</dbReference>
<sequence length="670" mass="73464">MSKSSHLTQPLRQPSTQTTTSAIPEPRRRSRIANETPNPEMSSSTKNLPSKISSWIDSQTHPVVPMRKNRATLAEARRRELLNPRDEACAQSPSSHSRAHSRSRSADSTRSTEAVVSRHKGKGKGKAEDFPSPRGIRNENSSIGANDYDHGSLIKSTREHRGSSPTIIWDNNSLPSPSRPDDTLQVPERNTVSRNDSVSSRSTYQSDHARCSSMSQATHKYELESNDRKHQPVTPPSEEEIARGVAGGGFDPGTGMYVGPYNPEMPPPRSRQLAKVRIPGPLEGRVPPRPEGPVEIVIEEPGRKRNRSPCRRVGEGVKKLLGCEKERDQDHSKKVAPSAPRSGSEAPGSSGERESRAGRRRSDISIPRTVQIEEARGSRSPSPWDDANVLERPLYPNASREEVSGVGQSGPVAREFSVPEIRICSPTPPSSLGEEKSTRSRETSPRTVVVEDGLSGTASSITRPSSPLQKVKVQQAPSKASDMPSTKGVLASQQSGSQKQRLKDTPKKGQERQHDRGHQSNEAAKGTLVGTNPLDSDTRSTKAKLSKVKASSRSTRSSPRSPYQELGEPGDKSPLSSPSTMEVQHEPRAATAPYQRTLFSLSIGVCTDENPSRRNDKIRPLFEDMSTSSSGSVSRSEIDDMALRSLIRMCRVRLDEQEQVRVCCMSPRQR</sequence>
<feature type="compositionally biased region" description="Basic and acidic residues" evidence="1">
    <location>
        <begin position="75"/>
        <end position="88"/>
    </location>
</feature>
<name>A0A8H6I7H1_9AGAR</name>
<accession>A0A8H6I7H1</accession>
<feature type="compositionally biased region" description="Basic and acidic residues" evidence="1">
    <location>
        <begin position="147"/>
        <end position="162"/>
    </location>
</feature>
<evidence type="ECO:0000256" key="1">
    <source>
        <dbReference type="SAM" id="MobiDB-lite"/>
    </source>
</evidence>
<feature type="compositionally biased region" description="Polar residues" evidence="1">
    <location>
        <begin position="456"/>
        <end position="468"/>
    </location>
</feature>
<dbReference type="Proteomes" id="UP000521943">
    <property type="component" value="Unassembled WGS sequence"/>
</dbReference>
<feature type="compositionally biased region" description="Polar residues" evidence="1">
    <location>
        <begin position="188"/>
        <end position="218"/>
    </location>
</feature>
<feature type="compositionally biased region" description="Basic and acidic residues" evidence="1">
    <location>
        <begin position="501"/>
        <end position="519"/>
    </location>
</feature>
<feature type="compositionally biased region" description="Polar residues" evidence="1">
    <location>
        <begin position="163"/>
        <end position="176"/>
    </location>
</feature>
<feature type="compositionally biased region" description="Low complexity" evidence="1">
    <location>
        <begin position="551"/>
        <end position="562"/>
    </location>
</feature>